<sequence length="83" mass="9154">MTTFSEYVDEVERQRTPEEAGPIPVGSQSLSRPDDYVYTAGRTGAQDSPSRPVAEGLDMREPYKGWSLLTLARQAGHHDVAFA</sequence>
<dbReference type="Proteomes" id="UP001391051">
    <property type="component" value="Unassembled WGS sequence"/>
</dbReference>
<comment type="caution">
    <text evidence="2">The sequence shown here is derived from an EMBL/GenBank/DDBJ whole genome shotgun (WGS) entry which is preliminary data.</text>
</comment>
<dbReference type="EMBL" id="JAQQWE010000007">
    <property type="protein sequence ID" value="KAK7946003.1"/>
    <property type="molecule type" value="Genomic_DNA"/>
</dbReference>
<dbReference type="GeneID" id="92079608"/>
<name>A0ABR1Q1W7_9PEZI</name>
<keyword evidence="3" id="KW-1185">Reference proteome</keyword>
<protein>
    <submittedName>
        <fullName evidence="2">Uncharacterized protein</fullName>
    </submittedName>
</protein>
<evidence type="ECO:0000256" key="1">
    <source>
        <dbReference type="SAM" id="MobiDB-lite"/>
    </source>
</evidence>
<organism evidence="2 3">
    <name type="scientific">Apiospora aurea</name>
    <dbReference type="NCBI Taxonomy" id="335848"/>
    <lineage>
        <taxon>Eukaryota</taxon>
        <taxon>Fungi</taxon>
        <taxon>Dikarya</taxon>
        <taxon>Ascomycota</taxon>
        <taxon>Pezizomycotina</taxon>
        <taxon>Sordariomycetes</taxon>
        <taxon>Xylariomycetidae</taxon>
        <taxon>Amphisphaeriales</taxon>
        <taxon>Apiosporaceae</taxon>
        <taxon>Apiospora</taxon>
    </lineage>
</organism>
<evidence type="ECO:0000313" key="2">
    <source>
        <dbReference type="EMBL" id="KAK7946003.1"/>
    </source>
</evidence>
<proteinExistence type="predicted"/>
<accession>A0ABR1Q1W7</accession>
<reference evidence="2 3" key="1">
    <citation type="submission" date="2023-01" db="EMBL/GenBank/DDBJ databases">
        <title>Analysis of 21 Apiospora genomes using comparative genomics revels a genus with tremendous synthesis potential of carbohydrate active enzymes and secondary metabolites.</title>
        <authorList>
            <person name="Sorensen T."/>
        </authorList>
    </citation>
    <scope>NUCLEOTIDE SEQUENCE [LARGE SCALE GENOMIC DNA]</scope>
    <source>
        <strain evidence="2 3">CBS 24483</strain>
    </source>
</reference>
<evidence type="ECO:0000313" key="3">
    <source>
        <dbReference type="Proteomes" id="UP001391051"/>
    </source>
</evidence>
<feature type="region of interest" description="Disordered" evidence="1">
    <location>
        <begin position="1"/>
        <end position="56"/>
    </location>
</feature>
<dbReference type="RefSeq" id="XP_066696037.1">
    <property type="nucleotide sequence ID" value="XM_066846546.1"/>
</dbReference>
<gene>
    <name evidence="2" type="ORF">PG986_010324</name>
</gene>